<evidence type="ECO:0000313" key="2">
    <source>
        <dbReference type="EMBL" id="CAB5209358.1"/>
    </source>
</evidence>
<organism evidence="2">
    <name type="scientific">uncultured Caudovirales phage</name>
    <dbReference type="NCBI Taxonomy" id="2100421"/>
    <lineage>
        <taxon>Viruses</taxon>
        <taxon>Duplodnaviria</taxon>
        <taxon>Heunggongvirae</taxon>
        <taxon>Uroviricota</taxon>
        <taxon>Caudoviricetes</taxon>
        <taxon>Peduoviridae</taxon>
        <taxon>Maltschvirus</taxon>
        <taxon>Maltschvirus maltsch</taxon>
    </lineage>
</organism>
<dbReference type="EMBL" id="LR798231">
    <property type="protein sequence ID" value="CAB5209358.1"/>
    <property type="molecule type" value="Genomic_DNA"/>
</dbReference>
<evidence type="ECO:0000313" key="1">
    <source>
        <dbReference type="EMBL" id="CAB4125703.1"/>
    </source>
</evidence>
<accession>A0A6J7WE83</accession>
<sequence length="54" mass="6205">MQYYTVYLRYDSVSDLTACKANSAEEAISITQNYYNSHPEFRDTVVTVYKAVAN</sequence>
<reference evidence="2" key="1">
    <citation type="submission" date="2020-05" db="EMBL/GenBank/DDBJ databases">
        <authorList>
            <person name="Chiriac C."/>
            <person name="Salcher M."/>
            <person name="Ghai R."/>
            <person name="Kavagutti S V."/>
        </authorList>
    </citation>
    <scope>NUCLEOTIDE SEQUENCE</scope>
</reference>
<name>A0A6J7WE83_9CAUD</name>
<gene>
    <name evidence="2" type="ORF">UFOVP181_449</name>
    <name evidence="1" type="ORF">UFOVP57_192</name>
</gene>
<dbReference type="EMBL" id="LR796187">
    <property type="protein sequence ID" value="CAB4125703.1"/>
    <property type="molecule type" value="Genomic_DNA"/>
</dbReference>
<protein>
    <submittedName>
        <fullName evidence="2">Uncharacterized protein</fullName>
    </submittedName>
</protein>
<proteinExistence type="predicted"/>